<gene>
    <name evidence="6" type="primary">OBP6</name>
</gene>
<sequence length="138" mass="15794">IKSVRSIKMKVLFVAVFAVIVLQVSSQTDKQKELILHFRKCIENANVDQDVLQKARNGDFLNDPKLKDHILCVIQKIGFQNEYGELQRPVIEKKLAVIEDQDKLKKLIDACAIPDRDPKTQAFNTFKCINEKACINLL</sequence>
<name>A0A0B4KZD6_9CUCU</name>
<dbReference type="PANTHER" id="PTHR11857">
    <property type="entry name" value="ODORANT BINDING PROTEIN-RELATED"/>
    <property type="match status" value="1"/>
</dbReference>
<comment type="similarity">
    <text evidence="2">Belongs to the PBP/GOBP family.</text>
</comment>
<dbReference type="Gene3D" id="1.10.238.20">
    <property type="entry name" value="Pheromone/general odorant binding protein domain"/>
    <property type="match status" value="1"/>
</dbReference>
<dbReference type="GO" id="GO:0007608">
    <property type="term" value="P:sensory perception of smell"/>
    <property type="evidence" value="ECO:0007669"/>
    <property type="project" value="TreeGrafter"/>
</dbReference>
<evidence type="ECO:0000256" key="2">
    <source>
        <dbReference type="ARBA" id="ARBA00008098"/>
    </source>
</evidence>
<dbReference type="SMART" id="SM00708">
    <property type="entry name" value="PhBP"/>
    <property type="match status" value="1"/>
</dbReference>
<organism evidence="6">
    <name type="scientific">Lissorhoptrus oryzophilus</name>
    <name type="common">rice water weevil</name>
    <dbReference type="NCBI Taxonomy" id="308863"/>
    <lineage>
        <taxon>Eukaryota</taxon>
        <taxon>Metazoa</taxon>
        <taxon>Ecdysozoa</taxon>
        <taxon>Arthropoda</taxon>
        <taxon>Hexapoda</taxon>
        <taxon>Insecta</taxon>
        <taxon>Pterygota</taxon>
        <taxon>Neoptera</taxon>
        <taxon>Endopterygota</taxon>
        <taxon>Coleoptera</taxon>
        <taxon>Polyphaga</taxon>
        <taxon>Cucujiformia</taxon>
        <taxon>Erirhinidae</taxon>
        <taxon>Erirhininae</taxon>
        <taxon>Lissorhoptrus</taxon>
    </lineage>
</organism>
<proteinExistence type="inferred from homology"/>
<evidence type="ECO:0000256" key="1">
    <source>
        <dbReference type="ARBA" id="ARBA00004613"/>
    </source>
</evidence>
<accession>A0A0B4KZD6</accession>
<keyword evidence="4 5" id="KW-0732">Signal</keyword>
<dbReference type="InterPro" id="IPR006170">
    <property type="entry name" value="PBP/GOBP"/>
</dbReference>
<evidence type="ECO:0000256" key="4">
    <source>
        <dbReference type="ARBA" id="ARBA00022729"/>
    </source>
</evidence>
<reference evidence="6" key="1">
    <citation type="submission" date="2013-07" db="EMBL/GenBank/DDBJ databases">
        <title>LoOBP.</title>
        <authorList>
            <person name="Yuan X."/>
            <person name="Zhu Z."/>
            <person name="Zhou Y."/>
            <person name="Cheng J."/>
            <person name="Zhou W."/>
            <person name="Liu S."/>
        </authorList>
    </citation>
    <scope>NUCLEOTIDE SEQUENCE</scope>
</reference>
<dbReference type="Pfam" id="PF01395">
    <property type="entry name" value="PBP_GOBP"/>
    <property type="match status" value="1"/>
</dbReference>
<comment type="subcellular location">
    <subcellularLocation>
        <location evidence="1">Secreted</location>
    </subcellularLocation>
</comment>
<evidence type="ECO:0000256" key="3">
    <source>
        <dbReference type="ARBA" id="ARBA00022525"/>
    </source>
</evidence>
<protein>
    <submittedName>
        <fullName evidence="6">Odorant binding protein</fullName>
    </submittedName>
</protein>
<keyword evidence="3" id="KW-0964">Secreted</keyword>
<feature type="signal peptide" evidence="5">
    <location>
        <begin position="1"/>
        <end position="26"/>
    </location>
</feature>
<dbReference type="EMBL" id="KF383279">
    <property type="protein sequence ID" value="AHE13797.1"/>
    <property type="molecule type" value="Genomic_DNA"/>
</dbReference>
<dbReference type="SUPFAM" id="SSF47565">
    <property type="entry name" value="Insect pheromone/odorant-binding proteins"/>
    <property type="match status" value="1"/>
</dbReference>
<dbReference type="InterPro" id="IPR036728">
    <property type="entry name" value="PBP_GOBP_sf"/>
</dbReference>
<dbReference type="PANTHER" id="PTHR11857:SF43">
    <property type="entry name" value="GEO07291P1-RELATED"/>
    <property type="match status" value="1"/>
</dbReference>
<evidence type="ECO:0000256" key="5">
    <source>
        <dbReference type="SAM" id="SignalP"/>
    </source>
</evidence>
<dbReference type="GO" id="GO:0005615">
    <property type="term" value="C:extracellular space"/>
    <property type="evidence" value="ECO:0007669"/>
    <property type="project" value="TreeGrafter"/>
</dbReference>
<feature type="non-terminal residue" evidence="6">
    <location>
        <position position="1"/>
    </location>
</feature>
<feature type="chain" id="PRO_5002107428" evidence="5">
    <location>
        <begin position="27"/>
        <end position="138"/>
    </location>
</feature>
<dbReference type="GO" id="GO:0005549">
    <property type="term" value="F:odorant binding"/>
    <property type="evidence" value="ECO:0007669"/>
    <property type="project" value="InterPro"/>
</dbReference>
<dbReference type="AlphaFoldDB" id="A0A0B4KZD6"/>
<evidence type="ECO:0000313" key="6">
    <source>
        <dbReference type="EMBL" id="AHE13797.1"/>
    </source>
</evidence>
<dbReference type="CDD" id="cd23992">
    <property type="entry name" value="PBP_GOBP"/>
    <property type="match status" value="1"/>
</dbReference>